<protein>
    <submittedName>
        <fullName evidence="1">DUF1697 domain-containing protein</fullName>
    </submittedName>
</protein>
<proteinExistence type="predicted"/>
<dbReference type="Gene3D" id="3.30.70.1280">
    <property type="entry name" value="SP0830-like domains"/>
    <property type="match status" value="1"/>
</dbReference>
<dbReference type="PANTHER" id="PTHR36439">
    <property type="entry name" value="BLL4334 PROTEIN"/>
    <property type="match status" value="1"/>
</dbReference>
<comment type="caution">
    <text evidence="1">The sequence shown here is derived from an EMBL/GenBank/DDBJ whole genome shotgun (WGS) entry which is preliminary data.</text>
</comment>
<sequence length="111" mass="11539">MPTRTRASRQVAFLRGINVGKAKPVAMADLRAVVKGLGFTDVATLLNSGNLVYTASVAPASAAASIENAIAEELEVESRVTALTAAELRSILDENPLAGKADNPSRHLIGV</sequence>
<dbReference type="Proteomes" id="UP000697710">
    <property type="component" value="Unassembled WGS sequence"/>
</dbReference>
<feature type="non-terminal residue" evidence="1">
    <location>
        <position position="111"/>
    </location>
</feature>
<dbReference type="AlphaFoldDB" id="A0A956LY80"/>
<name>A0A956LY80_UNCEI</name>
<evidence type="ECO:0000313" key="1">
    <source>
        <dbReference type="EMBL" id="MCA9727704.1"/>
    </source>
</evidence>
<dbReference type="Pfam" id="PF08002">
    <property type="entry name" value="DUF1697"/>
    <property type="match status" value="1"/>
</dbReference>
<reference evidence="1" key="2">
    <citation type="journal article" date="2021" name="Microbiome">
        <title>Successional dynamics and alternative stable states in a saline activated sludge microbial community over 9 years.</title>
        <authorList>
            <person name="Wang Y."/>
            <person name="Ye J."/>
            <person name="Ju F."/>
            <person name="Liu L."/>
            <person name="Boyd J.A."/>
            <person name="Deng Y."/>
            <person name="Parks D.H."/>
            <person name="Jiang X."/>
            <person name="Yin X."/>
            <person name="Woodcroft B.J."/>
            <person name="Tyson G.W."/>
            <person name="Hugenholtz P."/>
            <person name="Polz M.F."/>
            <person name="Zhang T."/>
        </authorList>
    </citation>
    <scope>NUCLEOTIDE SEQUENCE</scope>
    <source>
        <strain evidence="1">HKST-UBA01</strain>
    </source>
</reference>
<dbReference type="PANTHER" id="PTHR36439:SF1">
    <property type="entry name" value="DUF1697 DOMAIN-CONTAINING PROTEIN"/>
    <property type="match status" value="1"/>
</dbReference>
<gene>
    <name evidence="1" type="ORF">KC729_08470</name>
</gene>
<dbReference type="EMBL" id="JAGQHR010000217">
    <property type="protein sequence ID" value="MCA9727704.1"/>
    <property type="molecule type" value="Genomic_DNA"/>
</dbReference>
<dbReference type="SUPFAM" id="SSF160379">
    <property type="entry name" value="SP0830-like"/>
    <property type="match status" value="1"/>
</dbReference>
<organism evidence="1 2">
    <name type="scientific">Eiseniibacteriota bacterium</name>
    <dbReference type="NCBI Taxonomy" id="2212470"/>
    <lineage>
        <taxon>Bacteria</taxon>
        <taxon>Candidatus Eiseniibacteriota</taxon>
    </lineage>
</organism>
<accession>A0A956LY80</accession>
<reference evidence="1" key="1">
    <citation type="submission" date="2020-04" db="EMBL/GenBank/DDBJ databases">
        <authorList>
            <person name="Zhang T."/>
        </authorList>
    </citation>
    <scope>NUCLEOTIDE SEQUENCE</scope>
    <source>
        <strain evidence="1">HKST-UBA01</strain>
    </source>
</reference>
<dbReference type="InterPro" id="IPR012545">
    <property type="entry name" value="DUF1697"/>
</dbReference>
<evidence type="ECO:0000313" key="2">
    <source>
        <dbReference type="Proteomes" id="UP000697710"/>
    </source>
</evidence>